<feature type="compositionally biased region" description="Low complexity" evidence="1">
    <location>
        <begin position="64"/>
        <end position="78"/>
    </location>
</feature>
<feature type="region of interest" description="Disordered" evidence="1">
    <location>
        <begin position="1"/>
        <end position="538"/>
    </location>
</feature>
<feature type="compositionally biased region" description="Polar residues" evidence="1">
    <location>
        <begin position="923"/>
        <end position="932"/>
    </location>
</feature>
<feature type="region of interest" description="Disordered" evidence="1">
    <location>
        <begin position="1008"/>
        <end position="1044"/>
    </location>
</feature>
<feature type="region of interest" description="Disordered" evidence="1">
    <location>
        <begin position="753"/>
        <end position="996"/>
    </location>
</feature>
<gene>
    <name evidence="2" type="ORF">BXZ70DRAFT_670466</name>
</gene>
<feature type="compositionally biased region" description="Low complexity" evidence="1">
    <location>
        <begin position="414"/>
        <end position="437"/>
    </location>
</feature>
<feature type="compositionally biased region" description="Low complexity" evidence="1">
    <location>
        <begin position="215"/>
        <end position="233"/>
    </location>
</feature>
<feature type="compositionally biased region" description="Basic and acidic residues" evidence="1">
    <location>
        <begin position="471"/>
        <end position="481"/>
    </location>
</feature>
<feature type="compositionally biased region" description="Basic and acidic residues" evidence="1">
    <location>
        <begin position="610"/>
        <end position="633"/>
    </location>
</feature>
<feature type="compositionally biased region" description="Low complexity" evidence="1">
    <location>
        <begin position="139"/>
        <end position="156"/>
    </location>
</feature>
<feature type="compositionally biased region" description="Polar residues" evidence="1">
    <location>
        <begin position="194"/>
        <end position="209"/>
    </location>
</feature>
<evidence type="ECO:0000313" key="3">
    <source>
        <dbReference type="Proteomes" id="UP000813824"/>
    </source>
</evidence>
<feature type="compositionally biased region" description="Polar residues" evidence="1">
    <location>
        <begin position="763"/>
        <end position="787"/>
    </location>
</feature>
<feature type="compositionally biased region" description="Polar residues" evidence="1">
    <location>
        <begin position="486"/>
        <end position="511"/>
    </location>
</feature>
<comment type="caution">
    <text evidence="2">The sequence shown here is derived from an EMBL/GenBank/DDBJ whole genome shotgun (WGS) entry which is preliminary data.</text>
</comment>
<feature type="compositionally biased region" description="Polar residues" evidence="1">
    <location>
        <begin position="157"/>
        <end position="173"/>
    </location>
</feature>
<accession>A0A8K0UV30</accession>
<reference evidence="2" key="1">
    <citation type="journal article" date="2021" name="New Phytol.">
        <title>Evolutionary innovations through gain and loss of genes in the ectomycorrhizal Boletales.</title>
        <authorList>
            <person name="Wu G."/>
            <person name="Miyauchi S."/>
            <person name="Morin E."/>
            <person name="Kuo A."/>
            <person name="Drula E."/>
            <person name="Varga T."/>
            <person name="Kohler A."/>
            <person name="Feng B."/>
            <person name="Cao Y."/>
            <person name="Lipzen A."/>
            <person name="Daum C."/>
            <person name="Hundley H."/>
            <person name="Pangilinan J."/>
            <person name="Johnson J."/>
            <person name="Barry K."/>
            <person name="LaButti K."/>
            <person name="Ng V."/>
            <person name="Ahrendt S."/>
            <person name="Min B."/>
            <person name="Choi I.G."/>
            <person name="Park H."/>
            <person name="Plett J.M."/>
            <person name="Magnuson J."/>
            <person name="Spatafora J.W."/>
            <person name="Nagy L.G."/>
            <person name="Henrissat B."/>
            <person name="Grigoriev I.V."/>
            <person name="Yang Z.L."/>
            <person name="Xu J."/>
            <person name="Martin F.M."/>
        </authorList>
    </citation>
    <scope>NUCLEOTIDE SEQUENCE</scope>
    <source>
        <strain evidence="2">KKN 215</strain>
    </source>
</reference>
<keyword evidence="3" id="KW-1185">Reference proteome</keyword>
<feature type="compositionally biased region" description="Basic and acidic residues" evidence="1">
    <location>
        <begin position="522"/>
        <end position="534"/>
    </location>
</feature>
<dbReference type="AlphaFoldDB" id="A0A8K0UV30"/>
<feature type="compositionally biased region" description="Low complexity" evidence="1">
    <location>
        <begin position="262"/>
        <end position="275"/>
    </location>
</feature>
<dbReference type="EMBL" id="JAEVFJ010000006">
    <property type="protein sequence ID" value="KAH8103895.1"/>
    <property type="molecule type" value="Genomic_DNA"/>
</dbReference>
<feature type="compositionally biased region" description="Low complexity" evidence="1">
    <location>
        <begin position="753"/>
        <end position="762"/>
    </location>
</feature>
<feature type="compositionally biased region" description="Low complexity" evidence="1">
    <location>
        <begin position="1"/>
        <end position="17"/>
    </location>
</feature>
<feature type="compositionally biased region" description="Polar residues" evidence="1">
    <location>
        <begin position="1020"/>
        <end position="1030"/>
    </location>
</feature>
<feature type="compositionally biased region" description="Low complexity" evidence="1">
    <location>
        <begin position="791"/>
        <end position="804"/>
    </location>
</feature>
<feature type="region of interest" description="Disordered" evidence="1">
    <location>
        <begin position="578"/>
        <end position="734"/>
    </location>
</feature>
<name>A0A8K0UV30_9AGAR</name>
<feature type="compositionally biased region" description="Polar residues" evidence="1">
    <location>
        <begin position="385"/>
        <end position="413"/>
    </location>
</feature>
<sequence length="1086" mass="114718">MPSGTPSSSVPTSPNPSSKDRSYRVAPAGPRKRADTKSDVKPSSSRPTPSSTASENVTTVAGPSTSSISASRSESAGSENIQRKEMMVTSSRSKSSTKDAQTSQPHSSHSHFEQSSAKVESPSTRSPVSDSGRYGTIKTTSSPTSSPTFPSPLSASLGQSSLGRLGPNSQRSYESFGDFRSHSSRRTTGVDPQVTPSSRSHLQGNSSPGASEGYRVGSSSSRAGGQASASLSRKSSVGAGTGSDREGGGHLDLKRLLSKPALPSHSGSSIISLPSDPEPSASHSASRRLMTAQAQAHDILRQRSTTTSTTSSTSKALRDRPSARSMSALAVMNTSAAERIRDITPRGSVPVSSRELEREREREREREQVSSSKSRAVLKRRPSARSGNQATVVNSSSSKGQTSSFNSNETARGSSSSRQQSSDTARATAPPSSSSRRNGTTSTDAVAVRGLKESTPPTGLTPAGAVAHAYKQQEERREKLAEATGWTDQQRSLRAQRSHASLSSISFTNMASVPEGEVTSNEDLKFKTEKEEPKGPYYSVFGSSSDHLVAANRNHDDWNFDAYYGCSGPNTTVVAAASAGSRGGSSTGVKGLTRKMSGKLRKATGGGKSSGDDSPHRGIRVEKKEVSEGHSSKEGLPYDGRSFEVKDKSSPTVSTHQEEPAECSKRSHRSGEKEKHKSKEEEGSAGGKLWKLMKRISTGGLRDKYTSDPAPPPVPALPKDLPGRLTLDIQSPPIDELAGESGVLLSRFMLSRSSMSGVRPSSAPGSHASTPTRQSTGARTRPSTGNKTDPRPSTTTRSSSPDSSEVTSAGLFHKGHSNRSSTTSYGDELPPLPNTTPMQVLPVAQHILSPSEQERLDSEETASRSAAPVRRKAGRSRSAPDDVLVLTSPTEEPRPSLPFPPRRQVNAPVGKPISPPSPTIPTFNTAGAVNNFPSPPALSLTMSEFGVSPDAPQSAPPRPRKSSRRQPSSPEVATSSGSSPSTRSSHSARLPSLSIDVFSRTRRSISTISRTAAVPPPITPLTSSSHSKSPLTFRDMESPRAALSEKEKAAKWDDLLEKSARAGGTLHLGETGLMSDSLRYSVVSEG</sequence>
<feature type="compositionally biased region" description="Low complexity" evidence="1">
    <location>
        <begin position="965"/>
        <end position="987"/>
    </location>
</feature>
<feature type="compositionally biased region" description="Basic and acidic residues" evidence="1">
    <location>
        <begin position="656"/>
        <end position="682"/>
    </location>
</feature>
<proteinExistence type="predicted"/>
<organism evidence="2 3">
    <name type="scientific">Cristinia sonorae</name>
    <dbReference type="NCBI Taxonomy" id="1940300"/>
    <lineage>
        <taxon>Eukaryota</taxon>
        <taxon>Fungi</taxon>
        <taxon>Dikarya</taxon>
        <taxon>Basidiomycota</taxon>
        <taxon>Agaricomycotina</taxon>
        <taxon>Agaricomycetes</taxon>
        <taxon>Agaricomycetidae</taxon>
        <taxon>Agaricales</taxon>
        <taxon>Pleurotineae</taxon>
        <taxon>Stephanosporaceae</taxon>
        <taxon>Cristinia</taxon>
    </lineage>
</organism>
<evidence type="ECO:0000313" key="2">
    <source>
        <dbReference type="EMBL" id="KAH8103895.1"/>
    </source>
</evidence>
<dbReference type="Proteomes" id="UP000813824">
    <property type="component" value="Unassembled WGS sequence"/>
</dbReference>
<feature type="compositionally biased region" description="Low complexity" evidence="1">
    <location>
        <begin position="42"/>
        <end position="54"/>
    </location>
</feature>
<feature type="compositionally biased region" description="Basic and acidic residues" evidence="1">
    <location>
        <begin position="243"/>
        <end position="255"/>
    </location>
</feature>
<protein>
    <submittedName>
        <fullName evidence="2">Uncharacterized protein</fullName>
    </submittedName>
</protein>
<feature type="compositionally biased region" description="Basic and acidic residues" evidence="1">
    <location>
        <begin position="1034"/>
        <end position="1044"/>
    </location>
</feature>
<feature type="compositionally biased region" description="Basic and acidic residues" evidence="1">
    <location>
        <begin position="354"/>
        <end position="368"/>
    </location>
</feature>
<evidence type="ECO:0000256" key="1">
    <source>
        <dbReference type="SAM" id="MobiDB-lite"/>
    </source>
</evidence>
<dbReference type="OrthoDB" id="3364707at2759"/>
<feature type="compositionally biased region" description="Low complexity" evidence="1">
    <location>
        <begin position="304"/>
        <end position="314"/>
    </location>
</feature>
<feature type="compositionally biased region" description="Polar residues" evidence="1">
    <location>
        <begin position="88"/>
        <end position="129"/>
    </location>
</feature>
<feature type="compositionally biased region" description="Basic and acidic residues" evidence="1">
    <location>
        <begin position="852"/>
        <end position="862"/>
    </location>
</feature>
<feature type="compositionally biased region" description="Basic residues" evidence="1">
    <location>
        <begin position="592"/>
        <end position="602"/>
    </location>
</feature>